<keyword evidence="1 4" id="KW-0812">Transmembrane</keyword>
<sequence>MIKKDVLMEQEKPIGLIHLIYRFSSPLASVVFMIFGSAFFTTFISVFLYGKGYGKHEIGYVQSAYFCGMLIGAFQMERLIKRVGHIQALAVFGSLATSITLSMALYQNFAAWMLLRFLSGLSMAALYIVIESWMLEESSLKTRGVILSVYMICLTSAQSLSQQVLSFVDIYSYTPFLISAVFTSLSVIPVGLSTNRVTIPTELESVSFLKIAKSSPFGVAGCFAAGLIMSTIYSFFPIYSESIRIPSADLMSVTIAGGVLLQWPIGKLSDYFERRRTILTVIAITLALSLLALISSTFNMYNTLLLFFFLGGFIFTLYPLSVTQVCDHLDQSDITTALSLLLIAFGLGSVGGPTTSAFLVAEMGISSIFLYFAVLLGGLFMVGMISTIQRPIVPLEEQNDFIPLPTATPVAYEMDPRGEGDLPE</sequence>
<dbReference type="HOGENOM" id="CLU_035018_1_1_0"/>
<feature type="domain" description="Major facilitator superfamily (MFS) profile" evidence="5">
    <location>
        <begin position="179"/>
        <end position="424"/>
    </location>
</feature>
<dbReference type="GO" id="GO:0005886">
    <property type="term" value="C:plasma membrane"/>
    <property type="evidence" value="ECO:0007669"/>
    <property type="project" value="TreeGrafter"/>
</dbReference>
<accession>D6YTG8</accession>
<dbReference type="GO" id="GO:0022857">
    <property type="term" value="F:transmembrane transporter activity"/>
    <property type="evidence" value="ECO:0007669"/>
    <property type="project" value="InterPro"/>
</dbReference>
<dbReference type="PANTHER" id="PTHR23521:SF3">
    <property type="entry name" value="MFS TRANSPORTER"/>
    <property type="match status" value="1"/>
</dbReference>
<evidence type="ECO:0000256" key="2">
    <source>
        <dbReference type="ARBA" id="ARBA00022989"/>
    </source>
</evidence>
<proteinExistence type="predicted"/>
<dbReference type="Gene3D" id="1.20.1250.20">
    <property type="entry name" value="MFS general substrate transporter like domains"/>
    <property type="match status" value="2"/>
</dbReference>
<dbReference type="SUPFAM" id="SSF103473">
    <property type="entry name" value="MFS general substrate transporter"/>
    <property type="match status" value="1"/>
</dbReference>
<organism evidence="6 7">
    <name type="scientific">Waddlia chondrophila (strain ATCC VR-1470 / WSU 86-1044)</name>
    <dbReference type="NCBI Taxonomy" id="716544"/>
    <lineage>
        <taxon>Bacteria</taxon>
        <taxon>Pseudomonadati</taxon>
        <taxon>Chlamydiota</taxon>
        <taxon>Chlamydiia</taxon>
        <taxon>Parachlamydiales</taxon>
        <taxon>Waddliaceae</taxon>
        <taxon>Waddlia</taxon>
    </lineage>
</organism>
<dbReference type="Proteomes" id="UP000001505">
    <property type="component" value="Chromosome"/>
</dbReference>
<feature type="transmembrane region" description="Helical" evidence="4">
    <location>
        <begin position="173"/>
        <end position="194"/>
    </location>
</feature>
<evidence type="ECO:0000256" key="1">
    <source>
        <dbReference type="ARBA" id="ARBA00022692"/>
    </source>
</evidence>
<feature type="transmembrane region" description="Helical" evidence="4">
    <location>
        <begin position="215"/>
        <end position="236"/>
    </location>
</feature>
<feature type="transmembrane region" description="Helical" evidence="4">
    <location>
        <begin position="334"/>
        <end position="352"/>
    </location>
</feature>
<dbReference type="STRING" id="716544.wcw_0053"/>
<dbReference type="InterPro" id="IPR047200">
    <property type="entry name" value="MFS_YcaD-like"/>
</dbReference>
<gene>
    <name evidence="6" type="ordered locus">wcw_0053</name>
</gene>
<feature type="transmembrane region" description="Helical" evidence="4">
    <location>
        <begin position="112"/>
        <end position="130"/>
    </location>
</feature>
<dbReference type="AlphaFoldDB" id="D6YTG8"/>
<dbReference type="Pfam" id="PF07690">
    <property type="entry name" value="MFS_1"/>
    <property type="match status" value="2"/>
</dbReference>
<feature type="transmembrane region" description="Helical" evidence="4">
    <location>
        <begin position="142"/>
        <end position="161"/>
    </location>
</feature>
<keyword evidence="2 4" id="KW-1133">Transmembrane helix</keyword>
<dbReference type="KEGG" id="wch:wcw_0053"/>
<evidence type="ECO:0000259" key="5">
    <source>
        <dbReference type="PROSITE" id="PS50850"/>
    </source>
</evidence>
<dbReference type="PANTHER" id="PTHR23521">
    <property type="entry name" value="TRANSPORTER MFS SUPERFAMILY"/>
    <property type="match status" value="1"/>
</dbReference>
<keyword evidence="3 4" id="KW-0472">Membrane</keyword>
<dbReference type="PROSITE" id="PS50850">
    <property type="entry name" value="MFS"/>
    <property type="match status" value="1"/>
</dbReference>
<dbReference type="InterPro" id="IPR011701">
    <property type="entry name" value="MFS"/>
</dbReference>
<dbReference type="InterPro" id="IPR020846">
    <property type="entry name" value="MFS_dom"/>
</dbReference>
<evidence type="ECO:0000256" key="4">
    <source>
        <dbReference type="SAM" id="Phobius"/>
    </source>
</evidence>
<dbReference type="EMBL" id="CP001928">
    <property type="protein sequence ID" value="ADI37429.1"/>
    <property type="molecule type" value="Genomic_DNA"/>
</dbReference>
<name>D6YTG8_WADCW</name>
<evidence type="ECO:0000256" key="3">
    <source>
        <dbReference type="ARBA" id="ARBA00023136"/>
    </source>
</evidence>
<evidence type="ECO:0000313" key="7">
    <source>
        <dbReference type="Proteomes" id="UP000001505"/>
    </source>
</evidence>
<feature type="transmembrane region" description="Helical" evidence="4">
    <location>
        <begin position="304"/>
        <end position="322"/>
    </location>
</feature>
<feature type="transmembrane region" description="Helical" evidence="4">
    <location>
        <begin position="358"/>
        <end position="382"/>
    </location>
</feature>
<reference evidence="6 7" key="1">
    <citation type="journal article" date="2010" name="PLoS ONE">
        <title>The Waddlia genome: a window into chlamydial biology.</title>
        <authorList>
            <person name="Bertelli C."/>
            <person name="Collyn F."/>
            <person name="Croxatto A."/>
            <person name="Ruckert C."/>
            <person name="Polkinghorne A."/>
            <person name="Kebbi-Beghdadi C."/>
            <person name="Goesmann A."/>
            <person name="Vaughan L."/>
            <person name="Greub G."/>
        </authorList>
    </citation>
    <scope>NUCLEOTIDE SEQUENCE [LARGE SCALE GENOMIC DNA]</scope>
    <source>
        <strain evidence="7">ATCC VR-1470 / WSU 86-1044</strain>
    </source>
</reference>
<evidence type="ECO:0000313" key="6">
    <source>
        <dbReference type="EMBL" id="ADI37429.1"/>
    </source>
</evidence>
<dbReference type="eggNOG" id="COG2271">
    <property type="taxonomic scope" value="Bacteria"/>
</dbReference>
<dbReference type="InterPro" id="IPR036259">
    <property type="entry name" value="MFS_trans_sf"/>
</dbReference>
<keyword evidence="7" id="KW-1185">Reference proteome</keyword>
<feature type="transmembrane region" description="Helical" evidence="4">
    <location>
        <begin position="88"/>
        <end position="106"/>
    </location>
</feature>
<dbReference type="CDD" id="cd17477">
    <property type="entry name" value="MFS_YcaD_like"/>
    <property type="match status" value="1"/>
</dbReference>
<feature type="transmembrane region" description="Helical" evidence="4">
    <location>
        <begin position="58"/>
        <end position="76"/>
    </location>
</feature>
<protein>
    <submittedName>
        <fullName evidence="6">Putative permease, major facilitator superfamily</fullName>
    </submittedName>
</protein>
<feature type="transmembrane region" description="Helical" evidence="4">
    <location>
        <begin position="278"/>
        <end position="298"/>
    </location>
</feature>
<feature type="transmembrane region" description="Helical" evidence="4">
    <location>
        <begin position="20"/>
        <end position="46"/>
    </location>
</feature>